<organism evidence="3 4">
    <name type="scientific">Brevundimonas phage vB_BpoS-Kabachok</name>
    <dbReference type="NCBI Taxonomy" id="2948600"/>
    <lineage>
        <taxon>Viruses</taxon>
        <taxon>Duplodnaviria</taxon>
        <taxon>Heunggongvirae</taxon>
        <taxon>Uroviricota</taxon>
        <taxon>Caudoviricetes</taxon>
        <taxon>Jeanschmidtviridae</taxon>
        <taxon>Marchewkavirus</taxon>
        <taxon>Marchewkavirus kabachok</taxon>
    </lineage>
</organism>
<gene>
    <name evidence="3" type="ORF">KABACHOK_02770</name>
</gene>
<feature type="coiled-coil region" evidence="1">
    <location>
        <begin position="339"/>
        <end position="370"/>
    </location>
</feature>
<protein>
    <submittedName>
        <fullName evidence="3">Uncharacterized protein</fullName>
    </submittedName>
</protein>
<proteinExistence type="predicted"/>
<dbReference type="Proteomes" id="UP001056685">
    <property type="component" value="Segment"/>
</dbReference>
<name>A0A9E7MPV7_9CAUD</name>
<dbReference type="EMBL" id="ON529852">
    <property type="protein sequence ID" value="USN14113.1"/>
    <property type="molecule type" value="Genomic_DNA"/>
</dbReference>
<keyword evidence="4" id="KW-1185">Reference proteome</keyword>
<accession>A0A9E7MPV7</accession>
<evidence type="ECO:0000256" key="2">
    <source>
        <dbReference type="SAM" id="MobiDB-lite"/>
    </source>
</evidence>
<evidence type="ECO:0000313" key="4">
    <source>
        <dbReference type="Proteomes" id="UP001056685"/>
    </source>
</evidence>
<sequence>MPKPAPPPIDMEALVRRPKKAQPNVPPPIDMEALVRPRKPSAPETRAHPVDVDMEALVRRPKKAPAKVEPVEDPRIEVYIQNRVNGWKPVMAAGAAGYNGNQGHSLENDPDIQARIAQRLATRPGAVPQSTGGGFYGKSAPAPATDMEALVRRAGPPSPAEASLTEYTLYAMARNDGYKGTLVEYVTQHRAKVAAGPDMAALVARRNAPSRSAPDMTDLIRRPAQAAAPANANARRNQQVNALIERARQVEPSVVDGMRFNTRLHRFLDLRPTAWTTWGEDEARVVVQSASGQAEASRQLSLANAVKWAAECEQAYAKPPGFMDRFSQQTRPEFYRVRLEQSRDMLIKVQDDLQQVQDRVRENLDRLRIDVVVLQVATEQVTDASDSIIATRRLQTLVQVQATAAMILQGCESLAQTAAAQAATVSSLLTVTIPNWIIAQQNR</sequence>
<feature type="region of interest" description="Disordered" evidence="2">
    <location>
        <begin position="1"/>
        <end position="58"/>
    </location>
</feature>
<keyword evidence="1" id="KW-0175">Coiled coil</keyword>
<reference evidence="3" key="1">
    <citation type="submission" date="2022-05" db="EMBL/GenBank/DDBJ databases">
        <authorList>
            <person name="Friedrich I."/>
            <person name="Poehlein A."/>
            <person name="Schneider D."/>
            <person name="Hertel R."/>
            <person name="Daniel R."/>
        </authorList>
    </citation>
    <scope>NUCLEOTIDE SEQUENCE</scope>
</reference>
<evidence type="ECO:0000313" key="3">
    <source>
        <dbReference type="EMBL" id="USN14113.1"/>
    </source>
</evidence>
<evidence type="ECO:0000256" key="1">
    <source>
        <dbReference type="SAM" id="Coils"/>
    </source>
</evidence>